<dbReference type="SUPFAM" id="SSF56563">
    <property type="entry name" value="Major capsid protein gp5"/>
    <property type="match status" value="1"/>
</dbReference>
<dbReference type="RefSeq" id="WP_342594531.1">
    <property type="nucleotide sequence ID" value="NZ_CP151919.1"/>
</dbReference>
<protein>
    <submittedName>
        <fullName evidence="4">Phage major capsid protein</fullName>
    </submittedName>
</protein>
<evidence type="ECO:0000313" key="4">
    <source>
        <dbReference type="EMBL" id="XAD53471.1"/>
    </source>
</evidence>
<name>A0ABZ3CQR6_9GAMM</name>
<evidence type="ECO:0000313" key="5">
    <source>
        <dbReference type="Proteomes" id="UP001453229"/>
    </source>
</evidence>
<keyword evidence="5" id="KW-1185">Reference proteome</keyword>
<dbReference type="InterPro" id="IPR024455">
    <property type="entry name" value="Phage_capsid"/>
</dbReference>
<comment type="subcellular location">
    <subcellularLocation>
        <location evidence="1">Virion</location>
    </subcellularLocation>
</comment>
<dbReference type="NCBIfam" id="TIGR01554">
    <property type="entry name" value="major_cap_HK97"/>
    <property type="match status" value="1"/>
</dbReference>
<proteinExistence type="predicted"/>
<dbReference type="Proteomes" id="UP001453229">
    <property type="component" value="Chromosome"/>
</dbReference>
<accession>A0ABZ3CQR6</accession>
<organism evidence="4 5">
    <name type="scientific">Salinicola lusitanus</name>
    <dbReference type="NCBI Taxonomy" id="1949085"/>
    <lineage>
        <taxon>Bacteria</taxon>
        <taxon>Pseudomonadati</taxon>
        <taxon>Pseudomonadota</taxon>
        <taxon>Gammaproteobacteria</taxon>
        <taxon>Oceanospirillales</taxon>
        <taxon>Halomonadaceae</taxon>
        <taxon>Salinicola</taxon>
    </lineage>
</organism>
<dbReference type="Gene3D" id="3.30.2400.10">
    <property type="entry name" value="Major capsid protein gp5"/>
    <property type="match status" value="1"/>
</dbReference>
<evidence type="ECO:0000256" key="2">
    <source>
        <dbReference type="SAM" id="MobiDB-lite"/>
    </source>
</evidence>
<sequence length="413" mass="45299">MGMQERSILELGRKSGGGDQKPEEMSMKQLIEALNSRDAEIKKFCENAQKEIKETGKMAEDTKGALELLAKNGTELQDRLTELEQKNSRRGKQESKAKSWGESVAEAEGTKSLIKDRRGSSGRIDVKAITSVGDGGSAGHLVRPQRLPGIISSPDEVLTVRSLIMPGRTNSSSIEYVQETGFTNNAAPAPETTLKAESDIQFGLANANVRTIAHWVQATKQILDDAPQLASYIDGRLRYGLAYVEDQQLLLGDGTGENLFGILPQASDYNTARTKAGDTRLDVLRHAILQVRLAQYRASGIVLHPADWEEIELTKTDDNAYLFANPVNSTQPRLWGLPVVESDAIPEGTFLTGAWNMGAQIFDRETTTVEVSTEDRDNFVKNMVTVRAEERLALAVYRPESFVSGAFPDTVEG</sequence>
<dbReference type="Pfam" id="PF05065">
    <property type="entry name" value="Phage_capsid"/>
    <property type="match status" value="1"/>
</dbReference>
<dbReference type="Gene3D" id="3.30.2320.10">
    <property type="entry name" value="hypothetical protein PF0899 domain"/>
    <property type="match status" value="1"/>
</dbReference>
<feature type="domain" description="Phage capsid-like C-terminal" evidence="3">
    <location>
        <begin position="139"/>
        <end position="405"/>
    </location>
</feature>
<evidence type="ECO:0000259" key="3">
    <source>
        <dbReference type="Pfam" id="PF05065"/>
    </source>
</evidence>
<evidence type="ECO:0000256" key="1">
    <source>
        <dbReference type="ARBA" id="ARBA00004328"/>
    </source>
</evidence>
<gene>
    <name evidence="4" type="ORF">AAGT95_16725</name>
</gene>
<feature type="region of interest" description="Disordered" evidence="2">
    <location>
        <begin position="82"/>
        <end position="118"/>
    </location>
</feature>
<feature type="compositionally biased region" description="Basic and acidic residues" evidence="2">
    <location>
        <begin position="82"/>
        <end position="99"/>
    </location>
</feature>
<dbReference type="EMBL" id="CP151919">
    <property type="protein sequence ID" value="XAD53471.1"/>
    <property type="molecule type" value="Genomic_DNA"/>
</dbReference>
<feature type="region of interest" description="Disordered" evidence="2">
    <location>
        <begin position="1"/>
        <end position="26"/>
    </location>
</feature>
<reference evidence="4 5" key="1">
    <citation type="submission" date="2024-04" db="EMBL/GenBank/DDBJ databases">
        <title>Salinicola lusitanus LLJ914,a marine bacterium isolated from the Okinawa Trough.</title>
        <authorList>
            <person name="Li J."/>
        </authorList>
    </citation>
    <scope>NUCLEOTIDE SEQUENCE [LARGE SCALE GENOMIC DNA]</scope>
    <source>
        <strain evidence="4 5">LLJ914</strain>
    </source>
</reference>
<dbReference type="InterPro" id="IPR054612">
    <property type="entry name" value="Phage_capsid-like_C"/>
</dbReference>